<evidence type="ECO:0000313" key="3">
    <source>
        <dbReference type="Proteomes" id="UP000182517"/>
    </source>
</evidence>
<feature type="transmembrane region" description="Helical" evidence="1">
    <location>
        <begin position="321"/>
        <end position="337"/>
    </location>
</feature>
<feature type="transmembrane region" description="Helical" evidence="1">
    <location>
        <begin position="295"/>
        <end position="315"/>
    </location>
</feature>
<feature type="transmembrane region" description="Helical" evidence="1">
    <location>
        <begin position="12"/>
        <end position="31"/>
    </location>
</feature>
<feature type="transmembrane region" description="Helical" evidence="1">
    <location>
        <begin position="176"/>
        <end position="200"/>
    </location>
</feature>
<feature type="transmembrane region" description="Helical" evidence="1">
    <location>
        <begin position="144"/>
        <end position="164"/>
    </location>
</feature>
<keyword evidence="1" id="KW-0472">Membrane</keyword>
<organism evidence="2 3">
    <name type="scientific">Syntrophotalea acetylenivorans</name>
    <dbReference type="NCBI Taxonomy" id="1842532"/>
    <lineage>
        <taxon>Bacteria</taxon>
        <taxon>Pseudomonadati</taxon>
        <taxon>Thermodesulfobacteriota</taxon>
        <taxon>Desulfuromonadia</taxon>
        <taxon>Desulfuromonadales</taxon>
        <taxon>Syntrophotaleaceae</taxon>
        <taxon>Syntrophotalea</taxon>
    </lineage>
</organism>
<dbReference type="STRING" id="1842532.A7E78_13140"/>
<gene>
    <name evidence="2" type="ORF">A7E78_13140</name>
</gene>
<feature type="transmembrane region" description="Helical" evidence="1">
    <location>
        <begin position="264"/>
        <end position="283"/>
    </location>
</feature>
<dbReference type="KEGG" id="pef:A7E78_13140"/>
<sequence length="355" mass="39575">MHDTKLSIGGCYSLLLILAVTIGLIEYGGLVDQQGSLLLTLSFWGAIIQGAVAVAAVTALVRAKWIASLRRELLALYPLLLLLALLFALLWPQLELFPWDNHPTAWLNRPFFMGRNLVSLVLTFIAGRQLALHSTQGTPFKDRYAVIYLAAFVLSQSLVGYDWLMSAAFPWVNTMFGLYFFTESLYAGIAVSGLAMLLYFRLRIKAAPEQTTLHLRDVGLLLFGFSILWAGLFFAQFLLIWYANLPEEVHFVTERLSHSPGRELCWLFLISLFLAPFVALLGGDAKGDLRFVSSISLLVLAGLFAERLFILLPAIPYHGGALLLYNGLIFVMMLLVLHSSERLLPQAPPERNEGQ</sequence>
<keyword evidence="1" id="KW-0812">Transmembrane</keyword>
<evidence type="ECO:0000256" key="1">
    <source>
        <dbReference type="SAM" id="Phobius"/>
    </source>
</evidence>
<name>A0A1L3GRY4_9BACT</name>
<feature type="transmembrane region" description="Helical" evidence="1">
    <location>
        <begin position="111"/>
        <end position="132"/>
    </location>
</feature>
<keyword evidence="3" id="KW-1185">Reference proteome</keyword>
<dbReference type="RefSeq" id="WP_072284718.1">
    <property type="nucleotide sequence ID" value="NZ_CP015519.1"/>
</dbReference>
<accession>A0A1L3GRY4</accession>
<dbReference type="AlphaFoldDB" id="A0A1L3GRY4"/>
<dbReference type="PANTHER" id="PTHR43044:SF1">
    <property type="entry name" value="QUINOL:CYTOCHROME C OXIDOREDUCTASE QUINONE-BINDING SUBUNIT 2"/>
    <property type="match status" value="1"/>
</dbReference>
<protein>
    <submittedName>
        <fullName evidence="2">Uncharacterized protein</fullName>
    </submittedName>
</protein>
<feature type="transmembrane region" description="Helical" evidence="1">
    <location>
        <begin position="73"/>
        <end position="91"/>
    </location>
</feature>
<dbReference type="PANTHER" id="PTHR43044">
    <property type="match status" value="1"/>
</dbReference>
<feature type="transmembrane region" description="Helical" evidence="1">
    <location>
        <begin position="37"/>
        <end position="61"/>
    </location>
</feature>
<dbReference type="Proteomes" id="UP000182517">
    <property type="component" value="Chromosome"/>
</dbReference>
<dbReference type="EMBL" id="CP015519">
    <property type="protein sequence ID" value="APG28692.1"/>
    <property type="molecule type" value="Genomic_DNA"/>
</dbReference>
<evidence type="ECO:0000313" key="2">
    <source>
        <dbReference type="EMBL" id="APG28692.1"/>
    </source>
</evidence>
<proteinExistence type="predicted"/>
<reference evidence="2 3" key="1">
    <citation type="journal article" date="2017" name="Genome Announc.">
        <title>Complete Genome Sequences of Two Acetylene-Fermenting Pelobacter acetylenicus Strains.</title>
        <authorList>
            <person name="Sutton J.M."/>
            <person name="Baesman S.M."/>
            <person name="Fierst J.L."/>
            <person name="Poret-Peterson A.T."/>
            <person name="Oremland R.S."/>
            <person name="Dunlap D.S."/>
            <person name="Akob D.M."/>
        </authorList>
    </citation>
    <scope>NUCLEOTIDE SEQUENCE [LARGE SCALE GENOMIC DNA]</scope>
    <source>
        <strain evidence="2 3">SFB93</strain>
    </source>
</reference>
<dbReference type="OrthoDB" id="140980at2"/>
<feature type="transmembrane region" description="Helical" evidence="1">
    <location>
        <begin position="220"/>
        <end position="244"/>
    </location>
</feature>
<keyword evidence="1" id="KW-1133">Transmembrane helix</keyword>